<dbReference type="InterPro" id="IPR007685">
    <property type="entry name" value="RelA_SpoT"/>
</dbReference>
<dbReference type="GO" id="GO:0015970">
    <property type="term" value="P:guanosine tetraphosphate biosynthetic process"/>
    <property type="evidence" value="ECO:0007669"/>
    <property type="project" value="UniProtKB-UniPathway"/>
</dbReference>
<accession>C0EV99</accession>
<dbReference type="InterPro" id="IPR043519">
    <property type="entry name" value="NT_sf"/>
</dbReference>
<dbReference type="InterPro" id="IPR052366">
    <property type="entry name" value="GTP_Pyrophosphokinase"/>
</dbReference>
<name>C0EV99_9FIRM</name>
<dbReference type="Pfam" id="PF04607">
    <property type="entry name" value="RelA_SpoT"/>
    <property type="match status" value="1"/>
</dbReference>
<dbReference type="PANTHER" id="PTHR47837">
    <property type="entry name" value="GTP PYROPHOSPHOKINASE YJBM"/>
    <property type="match status" value="1"/>
</dbReference>
<protein>
    <submittedName>
        <fullName evidence="4">RelA/SpoT domain protein</fullName>
    </submittedName>
</protein>
<proteinExistence type="predicted"/>
<dbReference type="Proteomes" id="UP000003174">
    <property type="component" value="Unassembled WGS sequence"/>
</dbReference>
<sequence length="215" mass="25567">MIKDTRRNVVTMNEKEYYNLIKPYEDAMQMILSRLDTLNHTLYESSATHLVPIHNIQSRIKSKKSIEDKLIKKEKKPSLTNAKNFLMDIAGARVICYFVNDIYNLVEILKSQTDLIVMKERDYIAGPKPNGYRSYHIILGIPVYCLDGMEYFPVEIQFRTMSMDFWASMEHRINYKKERQDREKLVKELKEHARKLEKIEKSFEKYSENIQNTVE</sequence>
<comment type="caution">
    <text evidence="4">The sequence shown here is derived from an EMBL/GenBank/DDBJ whole genome shotgun (WGS) entry which is preliminary data.</text>
</comment>
<keyword evidence="2" id="KW-0175">Coiled coil</keyword>
<dbReference type="SMART" id="SM00954">
    <property type="entry name" value="RelA_SpoT"/>
    <property type="match status" value="1"/>
</dbReference>
<dbReference type="eggNOG" id="COG2357">
    <property type="taxonomic scope" value="Bacteria"/>
</dbReference>
<evidence type="ECO:0000313" key="4">
    <source>
        <dbReference type="EMBL" id="EEG36754.1"/>
    </source>
</evidence>
<evidence type="ECO:0000256" key="2">
    <source>
        <dbReference type="SAM" id="Coils"/>
    </source>
</evidence>
<evidence type="ECO:0000259" key="3">
    <source>
        <dbReference type="SMART" id="SM00954"/>
    </source>
</evidence>
<comment type="pathway">
    <text evidence="1">Purine metabolism; ppGpp biosynthesis; ppGpp from GTP: step 1/2.</text>
</comment>
<dbReference type="CDD" id="cd05399">
    <property type="entry name" value="NT_Rel-Spo_like"/>
    <property type="match status" value="1"/>
</dbReference>
<dbReference type="Gene3D" id="3.30.460.10">
    <property type="entry name" value="Beta Polymerase, domain 2"/>
    <property type="match status" value="1"/>
</dbReference>
<dbReference type="PANTHER" id="PTHR47837:SF2">
    <property type="entry name" value="GTP PYROPHOSPHOKINASE YWAC"/>
    <property type="match status" value="1"/>
</dbReference>
<reference evidence="4 5" key="2">
    <citation type="submission" date="2009-02" db="EMBL/GenBank/DDBJ databases">
        <title>Draft genome sequence of Eubacterium hallii (DSM 3353).</title>
        <authorList>
            <person name="Sudarsanam P."/>
            <person name="Ley R."/>
            <person name="Guruge J."/>
            <person name="Turnbaugh P.J."/>
            <person name="Mahowald M."/>
            <person name="Liep D."/>
            <person name="Gordon J."/>
        </authorList>
    </citation>
    <scope>NUCLEOTIDE SEQUENCE [LARGE SCALE GENOMIC DNA]</scope>
    <source>
        <strain evidence="4 5">DSM 3353</strain>
    </source>
</reference>
<reference evidence="4 5" key="1">
    <citation type="submission" date="2009-01" db="EMBL/GenBank/DDBJ databases">
        <authorList>
            <person name="Fulton L."/>
            <person name="Clifton S."/>
            <person name="Fulton B."/>
            <person name="Xu J."/>
            <person name="Minx P."/>
            <person name="Pepin K.H."/>
            <person name="Johnson M."/>
            <person name="Bhonagiri V."/>
            <person name="Nash W.E."/>
            <person name="Mardis E.R."/>
            <person name="Wilson R.K."/>
        </authorList>
    </citation>
    <scope>NUCLEOTIDE SEQUENCE [LARGE SCALE GENOMIC DNA]</scope>
    <source>
        <strain evidence="4 5">DSM 3353</strain>
    </source>
</reference>
<dbReference type="UniPathway" id="UPA00908">
    <property type="reaction ID" value="UER00884"/>
</dbReference>
<dbReference type="EMBL" id="ACEP01000064">
    <property type="protein sequence ID" value="EEG36754.1"/>
    <property type="molecule type" value="Genomic_DNA"/>
</dbReference>
<dbReference type="SUPFAM" id="SSF81301">
    <property type="entry name" value="Nucleotidyltransferase"/>
    <property type="match status" value="1"/>
</dbReference>
<dbReference type="AlphaFoldDB" id="C0EV99"/>
<organism evidence="4 5">
    <name type="scientific">Anaerobutyricum hallii DSM 3353</name>
    <dbReference type="NCBI Taxonomy" id="411469"/>
    <lineage>
        <taxon>Bacteria</taxon>
        <taxon>Bacillati</taxon>
        <taxon>Bacillota</taxon>
        <taxon>Clostridia</taxon>
        <taxon>Lachnospirales</taxon>
        <taxon>Lachnospiraceae</taxon>
        <taxon>Anaerobutyricum</taxon>
    </lineage>
</organism>
<feature type="coiled-coil region" evidence="2">
    <location>
        <begin position="175"/>
        <end position="209"/>
    </location>
</feature>
<feature type="domain" description="RelA/SpoT" evidence="3">
    <location>
        <begin position="58"/>
        <end position="181"/>
    </location>
</feature>
<evidence type="ECO:0000256" key="1">
    <source>
        <dbReference type="ARBA" id="ARBA00004976"/>
    </source>
</evidence>
<gene>
    <name evidence="4" type="ORF">EUBHAL_01337</name>
</gene>
<dbReference type="Gene3D" id="1.10.287.860">
    <property type="entry name" value="Nucleotidyltransferase"/>
    <property type="match status" value="1"/>
</dbReference>
<evidence type="ECO:0000313" key="5">
    <source>
        <dbReference type="Proteomes" id="UP000003174"/>
    </source>
</evidence>